<dbReference type="SUPFAM" id="SSF49562">
    <property type="entry name" value="C2 domain (Calcium/lipid-binding domain, CaLB)"/>
    <property type="match status" value="1"/>
</dbReference>
<dbReference type="InterPro" id="IPR039360">
    <property type="entry name" value="Ras_GTPase"/>
</dbReference>
<dbReference type="GO" id="GO:0005096">
    <property type="term" value="F:GTPase activator activity"/>
    <property type="evidence" value="ECO:0007669"/>
    <property type="project" value="UniProtKB-KW"/>
</dbReference>
<feature type="compositionally biased region" description="Polar residues" evidence="2">
    <location>
        <begin position="773"/>
        <end position="806"/>
    </location>
</feature>
<dbReference type="Gene3D" id="1.10.506.10">
    <property type="entry name" value="GTPase Activation - p120gap, domain 1"/>
    <property type="match status" value="1"/>
</dbReference>
<dbReference type="InterPro" id="IPR001936">
    <property type="entry name" value="RasGAP_dom"/>
</dbReference>
<dbReference type="AlphaFoldDB" id="A0A8E2DV11"/>
<organism evidence="5 6">
    <name type="scientific">Obba rivulosa</name>
    <dbReference type="NCBI Taxonomy" id="1052685"/>
    <lineage>
        <taxon>Eukaryota</taxon>
        <taxon>Fungi</taxon>
        <taxon>Dikarya</taxon>
        <taxon>Basidiomycota</taxon>
        <taxon>Agaricomycotina</taxon>
        <taxon>Agaricomycetes</taxon>
        <taxon>Polyporales</taxon>
        <taxon>Gelatoporiaceae</taxon>
        <taxon>Obba</taxon>
    </lineage>
</organism>
<dbReference type="Gene3D" id="2.60.40.150">
    <property type="entry name" value="C2 domain"/>
    <property type="match status" value="1"/>
</dbReference>
<accession>A0A8E2DV11</accession>
<proteinExistence type="predicted"/>
<dbReference type="SMART" id="SM00323">
    <property type="entry name" value="RasGAP"/>
    <property type="match status" value="1"/>
</dbReference>
<dbReference type="PANTHER" id="PTHR10194">
    <property type="entry name" value="RAS GTPASE-ACTIVATING PROTEINS"/>
    <property type="match status" value="1"/>
</dbReference>
<dbReference type="InterPro" id="IPR008936">
    <property type="entry name" value="Rho_GTPase_activation_prot"/>
</dbReference>
<dbReference type="PROSITE" id="PS50004">
    <property type="entry name" value="C2"/>
    <property type="match status" value="1"/>
</dbReference>
<evidence type="ECO:0000313" key="6">
    <source>
        <dbReference type="Proteomes" id="UP000250043"/>
    </source>
</evidence>
<keyword evidence="1" id="KW-0343">GTPase activation</keyword>
<dbReference type="CDD" id="cd05137">
    <property type="entry name" value="RasGAP_CLA2_BUD2"/>
    <property type="match status" value="1"/>
</dbReference>
<dbReference type="Pfam" id="PF00616">
    <property type="entry name" value="RasGAP"/>
    <property type="match status" value="2"/>
</dbReference>
<feature type="domain" description="Ras-GAP" evidence="4">
    <location>
        <begin position="385"/>
        <end position="584"/>
    </location>
</feature>
<evidence type="ECO:0000259" key="4">
    <source>
        <dbReference type="PROSITE" id="PS50018"/>
    </source>
</evidence>
<reference evidence="5 6" key="1">
    <citation type="submission" date="2016-07" db="EMBL/GenBank/DDBJ databases">
        <title>Draft genome of the white-rot fungus Obba rivulosa 3A-2.</title>
        <authorList>
            <consortium name="DOE Joint Genome Institute"/>
            <person name="Miettinen O."/>
            <person name="Riley R."/>
            <person name="Acob R."/>
            <person name="Barry K."/>
            <person name="Cullen D."/>
            <person name="De Vries R."/>
            <person name="Hainaut M."/>
            <person name="Hatakka A."/>
            <person name="Henrissat B."/>
            <person name="Hilden K."/>
            <person name="Kuo R."/>
            <person name="Labutti K."/>
            <person name="Lipzen A."/>
            <person name="Makela M.R."/>
            <person name="Sandor L."/>
            <person name="Spatafora J.W."/>
            <person name="Grigoriev I.V."/>
            <person name="Hibbett D.S."/>
        </authorList>
    </citation>
    <scope>NUCLEOTIDE SEQUENCE [LARGE SCALE GENOMIC DNA]</scope>
    <source>
        <strain evidence="5 6">3A-2</strain>
    </source>
</reference>
<feature type="compositionally biased region" description="Polar residues" evidence="2">
    <location>
        <begin position="8"/>
        <end position="20"/>
    </location>
</feature>
<dbReference type="PROSITE" id="PS50018">
    <property type="entry name" value="RAS_GTPASE_ACTIV_2"/>
    <property type="match status" value="1"/>
</dbReference>
<evidence type="ECO:0000256" key="2">
    <source>
        <dbReference type="SAM" id="MobiDB-lite"/>
    </source>
</evidence>
<dbReference type="SUPFAM" id="SSF48350">
    <property type="entry name" value="GTPase activation domain, GAP"/>
    <property type="match status" value="1"/>
</dbReference>
<feature type="compositionally biased region" description="Polar residues" evidence="2">
    <location>
        <begin position="67"/>
        <end position="76"/>
    </location>
</feature>
<feature type="region of interest" description="Disordered" evidence="2">
    <location>
        <begin position="47"/>
        <end position="81"/>
    </location>
</feature>
<feature type="compositionally biased region" description="Low complexity" evidence="2">
    <location>
        <begin position="737"/>
        <end position="752"/>
    </location>
</feature>
<evidence type="ECO:0000259" key="3">
    <source>
        <dbReference type="PROSITE" id="PS50004"/>
    </source>
</evidence>
<feature type="compositionally biased region" description="Basic residues" evidence="2">
    <location>
        <begin position="814"/>
        <end position="826"/>
    </location>
</feature>
<feature type="domain" description="C2" evidence="3">
    <location>
        <begin position="196"/>
        <end position="328"/>
    </location>
</feature>
<dbReference type="OrthoDB" id="775356at2759"/>
<dbReference type="Proteomes" id="UP000250043">
    <property type="component" value="Unassembled WGS sequence"/>
</dbReference>
<name>A0A8E2DV11_9APHY</name>
<sequence length="874" mass="98759">MTALPNLMASSSTIPSSHAGQQWDERSSTDAQEFYVSVELHVSPKAAATLRKPPLPHKKTSERHAATKSSSGSVDSTQKRLREKSSWLNLTRNPITSGQWRAATCKLVEEDEGCVLNIYLEEAILYKSIYIYLLNHTDIRPVHPSLFGRKNSLGIYCVAGQSWSAAAPTEPAYLHFPDTDAMNAWLALLRSYAMPEVYGRWLSPDEGGLYRMWRQIEMTVIQGRNLGISKVTADDPASGDPDPNSDAIDMDLYCEMHVNSQLCGRTTVKKGIGSPDWQERFTFSDLPPFENLEILIWREKKLMKPVLIGSVLIVLANFRRGEYIEGWFPVLTTGSSAHLQVGEVRLKLKVDEEIVLPYSAYVGILKTFISRNALDWMQDLETHFKLKTISSHIMSIAIAKNVLMDNIMELADREVDGTVTSHQTLFRGNTVLTKTIELFMAWYGTSFLEASIGETIRRLCADRVGIEVDPVRSGKSVKGIEKNVELLVYWCEELWTHIYEARRECPQEMRKLFEHIRHLVERRYRVDDQNREVPWQSVSAFCFLRFMVPAILHPHLFGLWPGLPDARVQRSLTLIAKVIQNLANLNTTVQKEEYMRGVKDFLSNTTQAMIDYIVVVSTPDMDHTTTSPVTSDRHERLRILNTLRRRGAAAPLLFREAVPLLPHMLDLPKHLAVLSSVVVRYSRTNHYDPTLPVGSDERPFKELCLRCMEVEEQALQRVSQLATKRVIKTETAHGWKSSSVSVSISSSSPISIPHRERKLSLTEKNERRKRSGRPSTAPSNDSTSVLSTSTPEKSVASHATAQSQRSRSGDMTHRQRSPKRSPHHPRSTSTDSVLARRTPYEDLSSTADASMVSADGSDVGKRKIGIFRAIWTRK</sequence>
<dbReference type="PANTHER" id="PTHR10194:SF60">
    <property type="entry name" value="RAS GTPASE-ACTIVATING PROTEIN RASKOL"/>
    <property type="match status" value="1"/>
</dbReference>
<dbReference type="SMART" id="SM00239">
    <property type="entry name" value="C2"/>
    <property type="match status" value="1"/>
</dbReference>
<keyword evidence="6" id="KW-1185">Reference proteome</keyword>
<dbReference type="InterPro" id="IPR000008">
    <property type="entry name" value="C2_dom"/>
</dbReference>
<evidence type="ECO:0000256" key="1">
    <source>
        <dbReference type="ARBA" id="ARBA00022468"/>
    </source>
</evidence>
<protein>
    <submittedName>
        <fullName evidence="5">Rho GTPase activation protein</fullName>
    </submittedName>
</protein>
<dbReference type="InterPro" id="IPR035892">
    <property type="entry name" value="C2_domain_sf"/>
</dbReference>
<feature type="region of interest" description="Disordered" evidence="2">
    <location>
        <begin position="737"/>
        <end position="855"/>
    </location>
</feature>
<dbReference type="EMBL" id="KV722332">
    <property type="protein sequence ID" value="OCH96153.1"/>
    <property type="molecule type" value="Genomic_DNA"/>
</dbReference>
<gene>
    <name evidence="5" type="ORF">OBBRIDRAFT_766252</name>
</gene>
<feature type="region of interest" description="Disordered" evidence="2">
    <location>
        <begin position="1"/>
        <end position="28"/>
    </location>
</feature>
<dbReference type="Pfam" id="PF00168">
    <property type="entry name" value="C2"/>
    <property type="match status" value="1"/>
</dbReference>
<evidence type="ECO:0000313" key="5">
    <source>
        <dbReference type="EMBL" id="OCH96153.1"/>
    </source>
</evidence>